<evidence type="ECO:0000256" key="3">
    <source>
        <dbReference type="ARBA" id="ARBA00011152"/>
    </source>
</evidence>
<dbReference type="EMBL" id="AP019379">
    <property type="protein sequence ID" value="BBI01101.1"/>
    <property type="molecule type" value="Genomic_DNA"/>
</dbReference>
<evidence type="ECO:0000313" key="17">
    <source>
        <dbReference type="Proteomes" id="UP000317544"/>
    </source>
</evidence>
<organism evidence="16 17">
    <name type="scientific">Buchnera aphidicola</name>
    <name type="common">Nipponaphis monzeni</name>
    <dbReference type="NCBI Taxonomy" id="2495405"/>
    <lineage>
        <taxon>Bacteria</taxon>
        <taxon>Pseudomonadati</taxon>
        <taxon>Pseudomonadota</taxon>
        <taxon>Gammaproteobacteria</taxon>
        <taxon>Enterobacterales</taxon>
        <taxon>Erwiniaceae</taxon>
        <taxon>Buchnera</taxon>
    </lineage>
</organism>
<keyword evidence="9 13" id="KW-0456">Lyase</keyword>
<dbReference type="InterPro" id="IPR017926">
    <property type="entry name" value="GATASE"/>
</dbReference>
<dbReference type="Pfam" id="PF00117">
    <property type="entry name" value="GATase"/>
    <property type="match status" value="1"/>
</dbReference>
<comment type="subunit">
    <text evidence="3 13">Heterodimer of HisH and HisF.</text>
</comment>
<comment type="catalytic activity">
    <reaction evidence="12 13">
        <text>L-glutamine + H2O = L-glutamate + NH4(+)</text>
        <dbReference type="Rhea" id="RHEA:15889"/>
        <dbReference type="ChEBI" id="CHEBI:15377"/>
        <dbReference type="ChEBI" id="CHEBI:28938"/>
        <dbReference type="ChEBI" id="CHEBI:29985"/>
        <dbReference type="ChEBI" id="CHEBI:58359"/>
        <dbReference type="EC" id="3.5.1.2"/>
    </reaction>
</comment>
<dbReference type="GO" id="GO:0000107">
    <property type="term" value="F:imidazoleglycerol-phosphate synthase activity"/>
    <property type="evidence" value="ECO:0007669"/>
    <property type="project" value="UniProtKB-UniRule"/>
</dbReference>
<dbReference type="GO" id="GO:0004359">
    <property type="term" value="F:glutaminase activity"/>
    <property type="evidence" value="ECO:0007669"/>
    <property type="project" value="UniProtKB-EC"/>
</dbReference>
<comment type="subcellular location">
    <subcellularLocation>
        <location evidence="1 13">Cytoplasm</location>
    </subcellularLocation>
</comment>
<dbReference type="Proteomes" id="UP000317544">
    <property type="component" value="Chromosome"/>
</dbReference>
<evidence type="ECO:0000256" key="1">
    <source>
        <dbReference type="ARBA" id="ARBA00004496"/>
    </source>
</evidence>
<evidence type="ECO:0000256" key="9">
    <source>
        <dbReference type="ARBA" id="ARBA00023239"/>
    </source>
</evidence>
<keyword evidence="4 13" id="KW-0963">Cytoplasm</keyword>
<keyword evidence="5 13" id="KW-0028">Amino-acid biosynthesis</keyword>
<evidence type="ECO:0000256" key="14">
    <source>
        <dbReference type="PIRSR" id="PIRSR000495-1"/>
    </source>
</evidence>
<feature type="active site" evidence="13 14">
    <location>
        <position position="181"/>
    </location>
</feature>
<dbReference type="GO" id="GO:0005737">
    <property type="term" value="C:cytoplasm"/>
    <property type="evidence" value="ECO:0007669"/>
    <property type="project" value="UniProtKB-SubCell"/>
</dbReference>
<evidence type="ECO:0000256" key="10">
    <source>
        <dbReference type="ARBA" id="ARBA00025299"/>
    </source>
</evidence>
<dbReference type="PIRSF" id="PIRSF000495">
    <property type="entry name" value="Amidotransf_hisH"/>
    <property type="match status" value="1"/>
</dbReference>
<evidence type="ECO:0000256" key="12">
    <source>
        <dbReference type="ARBA" id="ARBA00049534"/>
    </source>
</evidence>
<sequence length="199" mass="22311">MYIAILDVGCSNLSSVKWAVQKLGYDVVITKNSSTILKSQKLLIPGVGTAKTAMQHLSINNLVEIIKNYKKPVLGICLGLQLFGTFSTEGSKQTISMLQIINESISLLHVKNLPLPHTGWNTVFTTVNNHFLLKGITKKSYFYFLHSYAMNLNKYTVAQTYYGQYFSSIIQKNNFFGVQFHPEKSGNCGSILLKNFLET</sequence>
<evidence type="ECO:0000259" key="15">
    <source>
        <dbReference type="Pfam" id="PF00117"/>
    </source>
</evidence>
<protein>
    <recommendedName>
        <fullName evidence="13">Imidazole glycerol phosphate synthase subunit HisH</fullName>
        <ecNumber evidence="13">4.3.2.10</ecNumber>
    </recommendedName>
    <alternativeName>
        <fullName evidence="13">IGP synthase glutaminase subunit</fullName>
        <ecNumber evidence="13">3.5.1.2</ecNumber>
    </alternativeName>
    <alternativeName>
        <fullName evidence="13">IGP synthase subunit HisH</fullName>
    </alternativeName>
    <alternativeName>
        <fullName evidence="13">ImGP synthase subunit HisH</fullName>
        <shortName evidence="13">IGPS subunit HisH</shortName>
    </alternativeName>
</protein>
<evidence type="ECO:0000256" key="2">
    <source>
        <dbReference type="ARBA" id="ARBA00005091"/>
    </source>
</evidence>
<dbReference type="SUPFAM" id="SSF52317">
    <property type="entry name" value="Class I glutamine amidotransferase-like"/>
    <property type="match status" value="1"/>
</dbReference>
<dbReference type="GO" id="GO:0016829">
    <property type="term" value="F:lyase activity"/>
    <property type="evidence" value="ECO:0007669"/>
    <property type="project" value="UniProtKB-KW"/>
</dbReference>
<dbReference type="PANTHER" id="PTHR42701:SF1">
    <property type="entry name" value="IMIDAZOLE GLYCEROL PHOSPHATE SYNTHASE SUBUNIT HISH"/>
    <property type="match status" value="1"/>
</dbReference>
<evidence type="ECO:0000313" key="16">
    <source>
        <dbReference type="EMBL" id="BBI01101.1"/>
    </source>
</evidence>
<dbReference type="GO" id="GO:0000105">
    <property type="term" value="P:L-histidine biosynthetic process"/>
    <property type="evidence" value="ECO:0007669"/>
    <property type="project" value="UniProtKB-UniRule"/>
</dbReference>
<gene>
    <name evidence="13 16" type="primary">hisH</name>
    <name evidence="16" type="ORF">BUCNMO_082</name>
</gene>
<dbReference type="UniPathway" id="UPA00031">
    <property type="reaction ID" value="UER00010"/>
</dbReference>
<keyword evidence="17" id="KW-1185">Reference proteome</keyword>
<dbReference type="PANTHER" id="PTHR42701">
    <property type="entry name" value="IMIDAZOLE GLYCEROL PHOSPHATE SYNTHASE SUBUNIT HISH"/>
    <property type="match status" value="1"/>
</dbReference>
<evidence type="ECO:0000256" key="7">
    <source>
        <dbReference type="ARBA" id="ARBA00022962"/>
    </source>
</evidence>
<dbReference type="NCBIfam" id="TIGR01855">
    <property type="entry name" value="IMP_synth_hisH"/>
    <property type="match status" value="1"/>
</dbReference>
<evidence type="ECO:0000256" key="5">
    <source>
        <dbReference type="ARBA" id="ARBA00022605"/>
    </source>
</evidence>
<dbReference type="EC" id="4.3.2.10" evidence="13"/>
<reference evidence="16 17" key="1">
    <citation type="journal article" date="2019" name="Proc. Natl. Acad. Sci. U.S.A.">
        <title>Exaggeration and cooption of innate immunity for social defense.</title>
        <authorList>
            <person name="Kutsukake M."/>
            <person name="Moriyama M."/>
            <person name="Shigenobu S."/>
            <person name="Meng X.-Y."/>
            <person name="Nikoh N."/>
            <person name="Noda C."/>
            <person name="Kobayashi S."/>
            <person name="Fukatsu T."/>
        </authorList>
    </citation>
    <scope>NUCLEOTIDE SEQUENCE [LARGE SCALE GENOMIC DNA]</scope>
    <source>
        <strain evidence="16 17">Nmo</strain>
    </source>
</reference>
<evidence type="ECO:0000256" key="13">
    <source>
        <dbReference type="HAMAP-Rule" id="MF_00278"/>
    </source>
</evidence>
<dbReference type="CDD" id="cd01748">
    <property type="entry name" value="GATase1_IGP_Synthase"/>
    <property type="match status" value="1"/>
</dbReference>
<evidence type="ECO:0000256" key="8">
    <source>
        <dbReference type="ARBA" id="ARBA00023102"/>
    </source>
</evidence>
<evidence type="ECO:0000256" key="6">
    <source>
        <dbReference type="ARBA" id="ARBA00022801"/>
    </source>
</evidence>
<dbReference type="RefSeq" id="WP_158344596.1">
    <property type="nucleotide sequence ID" value="NZ_AP019379.1"/>
</dbReference>
<feature type="active site" description="Nucleophile" evidence="13 14">
    <location>
        <position position="77"/>
    </location>
</feature>
<feature type="active site" evidence="13 14">
    <location>
        <position position="183"/>
    </location>
</feature>
<dbReference type="PROSITE" id="PS51273">
    <property type="entry name" value="GATASE_TYPE_1"/>
    <property type="match status" value="1"/>
</dbReference>
<keyword evidence="6 13" id="KW-0378">Hydrolase</keyword>
<comment type="pathway">
    <text evidence="2 13">Amino-acid biosynthesis; L-histidine biosynthesis; L-histidine from 5-phospho-alpha-D-ribose 1-diphosphate: step 5/9.</text>
</comment>
<comment type="catalytic activity">
    <reaction evidence="11 13">
        <text>5-[(5-phospho-1-deoxy-D-ribulos-1-ylimino)methylamino]-1-(5-phospho-beta-D-ribosyl)imidazole-4-carboxamide + L-glutamine = D-erythro-1-(imidazol-4-yl)glycerol 3-phosphate + 5-amino-1-(5-phospho-beta-D-ribosyl)imidazole-4-carboxamide + L-glutamate + H(+)</text>
        <dbReference type="Rhea" id="RHEA:24793"/>
        <dbReference type="ChEBI" id="CHEBI:15378"/>
        <dbReference type="ChEBI" id="CHEBI:29985"/>
        <dbReference type="ChEBI" id="CHEBI:58278"/>
        <dbReference type="ChEBI" id="CHEBI:58359"/>
        <dbReference type="ChEBI" id="CHEBI:58475"/>
        <dbReference type="ChEBI" id="CHEBI:58525"/>
        <dbReference type="EC" id="4.3.2.10"/>
    </reaction>
</comment>
<keyword evidence="7 13" id="KW-0315">Glutamine amidotransferase</keyword>
<evidence type="ECO:0000256" key="4">
    <source>
        <dbReference type="ARBA" id="ARBA00022490"/>
    </source>
</evidence>
<dbReference type="AlphaFoldDB" id="A0A455T9U3"/>
<dbReference type="InterPro" id="IPR010139">
    <property type="entry name" value="Imidazole-glycPsynth_HisH"/>
</dbReference>
<comment type="function">
    <text evidence="10 13">IGPS catalyzes the conversion of PRFAR and glutamine to IGP, AICAR and glutamate. The HisH subunit catalyzes the hydrolysis of glutamine to glutamate and ammonia as part of the synthesis of IGP and AICAR. The resulting ammonia molecule is channeled to the active site of HisF.</text>
</comment>
<feature type="domain" description="Glutamine amidotransferase" evidence="15">
    <location>
        <begin position="5"/>
        <end position="196"/>
    </location>
</feature>
<dbReference type="EC" id="3.5.1.2" evidence="13"/>
<dbReference type="InterPro" id="IPR029062">
    <property type="entry name" value="Class_I_gatase-like"/>
</dbReference>
<name>A0A455T9U3_9GAMM</name>
<keyword evidence="8 13" id="KW-0368">Histidine biosynthesis</keyword>
<dbReference type="OrthoDB" id="9807137at2"/>
<accession>A0A455T9U3</accession>
<evidence type="ECO:0000256" key="11">
    <source>
        <dbReference type="ARBA" id="ARBA00047838"/>
    </source>
</evidence>
<dbReference type="HAMAP" id="MF_00278">
    <property type="entry name" value="HisH"/>
    <property type="match status" value="1"/>
</dbReference>
<proteinExistence type="inferred from homology"/>
<dbReference type="Gene3D" id="3.40.50.880">
    <property type="match status" value="1"/>
</dbReference>
<dbReference type="FunFam" id="3.40.50.880:FF:000009">
    <property type="entry name" value="Imidazole glycerol phosphate synthase subunit HisH"/>
    <property type="match status" value="1"/>
</dbReference>